<name>A0A1I6INJ7_9FIRM</name>
<evidence type="ECO:0000256" key="1">
    <source>
        <dbReference type="SAM" id="MobiDB-lite"/>
    </source>
</evidence>
<protein>
    <submittedName>
        <fullName evidence="3">Uncharacterized protein</fullName>
    </submittedName>
</protein>
<gene>
    <name evidence="3" type="ORF">SAMN02910262_00625</name>
</gene>
<dbReference type="Proteomes" id="UP000214760">
    <property type="component" value="Unassembled WGS sequence"/>
</dbReference>
<feature type="signal peptide" evidence="2">
    <location>
        <begin position="1"/>
        <end position="19"/>
    </location>
</feature>
<evidence type="ECO:0000313" key="4">
    <source>
        <dbReference type="Proteomes" id="UP000214760"/>
    </source>
</evidence>
<sequence>MIQKKGIILAALAAMLAVGCGTSGRNSGAIEPEETAAAVRTREYALDKSETRYVSPSENSVSAEETDPSAESGAGEEVPAAEGGIPSEGIETDTPMNPPEGGAEAVPAGNLTPEADPSAAGLIDENTQVVSAETEAPVQEALSEYRITHFFGTEGDVESYMKARASDGSCASIGRNRTYSCIEVMATPTQAGIWVNSANEALGQIVASEEQKDHFRLDVSEDRRILNITADASWDQEKLHRDVAQALYQMQICQIFSGIPDWSVDFRIVNRHNGAVVYEVQYPQQQIEFTDQVWKGGA</sequence>
<reference evidence="3 4" key="1">
    <citation type="submission" date="2016-10" db="EMBL/GenBank/DDBJ databases">
        <authorList>
            <person name="de Groot N.N."/>
        </authorList>
    </citation>
    <scope>NUCLEOTIDE SEQUENCE [LARGE SCALE GENOMIC DNA]</scope>
    <source>
        <strain evidence="3 4">F</strain>
    </source>
</reference>
<accession>A0A1I6INJ7</accession>
<feature type="region of interest" description="Disordered" evidence="1">
    <location>
        <begin position="23"/>
        <end position="119"/>
    </location>
</feature>
<evidence type="ECO:0000256" key="2">
    <source>
        <dbReference type="SAM" id="SignalP"/>
    </source>
</evidence>
<feature type="chain" id="PRO_5038551545" evidence="2">
    <location>
        <begin position="20"/>
        <end position="298"/>
    </location>
</feature>
<proteinExistence type="predicted"/>
<dbReference type="PROSITE" id="PS51257">
    <property type="entry name" value="PROKAR_LIPOPROTEIN"/>
    <property type="match status" value="1"/>
</dbReference>
<feature type="compositionally biased region" description="Basic and acidic residues" evidence="1">
    <location>
        <begin position="40"/>
        <end position="51"/>
    </location>
</feature>
<feature type="compositionally biased region" description="Polar residues" evidence="1">
    <location>
        <begin position="52"/>
        <end position="63"/>
    </location>
</feature>
<evidence type="ECO:0000313" key="3">
    <source>
        <dbReference type="EMBL" id="SFR68313.1"/>
    </source>
</evidence>
<dbReference type="EMBL" id="FOZC01000002">
    <property type="protein sequence ID" value="SFR68313.1"/>
    <property type="molecule type" value="Genomic_DNA"/>
</dbReference>
<dbReference type="AlphaFoldDB" id="A0A1I6INJ7"/>
<feature type="compositionally biased region" description="Low complexity" evidence="1">
    <location>
        <begin position="70"/>
        <end position="84"/>
    </location>
</feature>
<keyword evidence="2" id="KW-0732">Signal</keyword>
<organism evidence="3 4">
    <name type="scientific">[Clostridium] aminophilum</name>
    <dbReference type="NCBI Taxonomy" id="1526"/>
    <lineage>
        <taxon>Bacteria</taxon>
        <taxon>Bacillati</taxon>
        <taxon>Bacillota</taxon>
        <taxon>Clostridia</taxon>
        <taxon>Lachnospirales</taxon>
        <taxon>Lachnospiraceae</taxon>
    </lineage>
</organism>
<dbReference type="RefSeq" id="WP_143099303.1">
    <property type="nucleotide sequence ID" value="NZ_FOZC01000002.1"/>
</dbReference>